<gene>
    <name evidence="2" type="ORF">AJ79_05612</name>
</gene>
<keyword evidence="3" id="KW-1185">Reference proteome</keyword>
<reference evidence="2 3" key="1">
    <citation type="submission" date="2017-10" db="EMBL/GenBank/DDBJ databases">
        <title>Comparative genomics in systemic dimorphic fungi from Ajellomycetaceae.</title>
        <authorList>
            <person name="Munoz J.F."/>
            <person name="Mcewen J.G."/>
            <person name="Clay O.K."/>
            <person name="Cuomo C.A."/>
        </authorList>
    </citation>
    <scope>NUCLEOTIDE SEQUENCE [LARGE SCALE GENOMIC DNA]</scope>
    <source>
        <strain evidence="2 3">UAMH5409</strain>
    </source>
</reference>
<evidence type="ECO:0000313" key="2">
    <source>
        <dbReference type="EMBL" id="PGH09885.1"/>
    </source>
</evidence>
<sequence>MNSSPSHRSPPPAYSEIPPLPHQPPPSDSKQLEQAEQLPPEQQPHTLPDLSDITLDGSLIYPTQPPATALYELSHALDLGHSRIEISRLVARRSKAPQNATPVNPRDKLMYSFTQPPMTYDCVEITGQRRSTISGTLYLKQSRHLFRSGWTLIRSHRGEEEVVFRIKPMRRGGTTEWVDGKGGRVAVEVGSSGSLGGDSGGSEVIRPRLQIVAAAAMEDLMMDALVTAWCARIWIGWQSKTEEERRRNVSFRDRVQRRLAYAQDNQATMAIYGTQGSLRM</sequence>
<dbReference type="AlphaFoldDB" id="A0A2B7XLR0"/>
<proteinExistence type="predicted"/>
<comment type="caution">
    <text evidence="2">The sequence shown here is derived from an EMBL/GenBank/DDBJ whole genome shotgun (WGS) entry which is preliminary data.</text>
</comment>
<protein>
    <submittedName>
        <fullName evidence="2">Uncharacterized protein</fullName>
    </submittedName>
</protein>
<feature type="compositionally biased region" description="Pro residues" evidence="1">
    <location>
        <begin position="8"/>
        <end position="27"/>
    </location>
</feature>
<dbReference type="OrthoDB" id="4196148at2759"/>
<feature type="compositionally biased region" description="Low complexity" evidence="1">
    <location>
        <begin position="32"/>
        <end position="44"/>
    </location>
</feature>
<dbReference type="Proteomes" id="UP000223968">
    <property type="component" value="Unassembled WGS sequence"/>
</dbReference>
<name>A0A2B7XLR0_9EURO</name>
<organism evidence="2 3">
    <name type="scientific">Helicocarpus griseus UAMH5409</name>
    <dbReference type="NCBI Taxonomy" id="1447875"/>
    <lineage>
        <taxon>Eukaryota</taxon>
        <taxon>Fungi</taxon>
        <taxon>Dikarya</taxon>
        <taxon>Ascomycota</taxon>
        <taxon>Pezizomycotina</taxon>
        <taxon>Eurotiomycetes</taxon>
        <taxon>Eurotiomycetidae</taxon>
        <taxon>Onygenales</taxon>
        <taxon>Ajellomycetaceae</taxon>
        <taxon>Helicocarpus</taxon>
    </lineage>
</organism>
<evidence type="ECO:0000313" key="3">
    <source>
        <dbReference type="Proteomes" id="UP000223968"/>
    </source>
</evidence>
<dbReference type="EMBL" id="PDNB01000090">
    <property type="protein sequence ID" value="PGH09885.1"/>
    <property type="molecule type" value="Genomic_DNA"/>
</dbReference>
<accession>A0A2B7XLR0</accession>
<feature type="region of interest" description="Disordered" evidence="1">
    <location>
        <begin position="1"/>
        <end position="59"/>
    </location>
</feature>
<evidence type="ECO:0000256" key="1">
    <source>
        <dbReference type="SAM" id="MobiDB-lite"/>
    </source>
</evidence>